<keyword evidence="5" id="KW-1185">Reference proteome</keyword>
<dbReference type="RefSeq" id="WP_183344761.1">
    <property type="nucleotide sequence ID" value="NZ_BLXY01000001.1"/>
</dbReference>
<reference evidence="3" key="3">
    <citation type="submission" date="2022-04" db="EMBL/GenBank/DDBJ databases">
        <authorList>
            <person name="Liu G."/>
        </authorList>
    </citation>
    <scope>NUCLEOTIDE SEQUENCE</scope>
    <source>
        <strain evidence="3">RG22</strain>
    </source>
</reference>
<evidence type="ECO:0000313" key="3">
    <source>
        <dbReference type="EMBL" id="UPU35824.1"/>
    </source>
</evidence>
<dbReference type="EMBL" id="BLXY01000001">
    <property type="protein sequence ID" value="GFO62594.1"/>
    <property type="molecule type" value="Genomic_DNA"/>
</dbReference>
<name>A0A6V8MRT9_9BACT</name>
<dbReference type="AlphaFoldDB" id="A0A6V8MRT9"/>
<sequence length="280" mass="30821">MRETLCRMIMDFVQEEPGNRFPEGGAPYFTEPLIGFAAADDPLFAQYQTVIGPFHLTPSELAQREDPPWRPATVICWALPISGETRRSNRSETTYPSRAWALTRQHGEAFNAALRRQVVQFLVDAGYRAFAPQLHPAWREYPDTPVGIACSWSERHAAYAAGLGTFSLNDALITPRGIAHRLGSVVTDLAIEPSPRPWSDHRSNCLWYREGSCGACIGRCPVGALSKEGHDKAICRGYVYGAVPEAVGERYGVSSTGCGLCQTRVPCEERIPVGKKTPSP</sequence>
<evidence type="ECO:0000313" key="5">
    <source>
        <dbReference type="Proteomes" id="UP000831485"/>
    </source>
</evidence>
<dbReference type="PANTHER" id="PTHR42827:SF1">
    <property type="entry name" value="IRON-SULFUR CLUSTER-BINDING PROTEIN"/>
    <property type="match status" value="1"/>
</dbReference>
<dbReference type="PANTHER" id="PTHR42827">
    <property type="entry name" value="IRON-SULFUR CLUSTER-BINDING PROTEIN-RELATED"/>
    <property type="match status" value="1"/>
</dbReference>
<protein>
    <submittedName>
        <fullName evidence="2">(Fe-S)-binding protein</fullName>
    </submittedName>
    <submittedName>
        <fullName evidence="3">Epoxyqueuosine reductase</fullName>
    </submittedName>
</protein>
<reference evidence="4" key="1">
    <citation type="submission" date="2020-06" db="EMBL/GenBank/DDBJ databases">
        <title>Draft genomic sequecing of Geomonas sp. Red736.</title>
        <authorList>
            <person name="Itoh H."/>
            <person name="Xu Z.X."/>
            <person name="Ushijima N."/>
            <person name="Masuda Y."/>
            <person name="Shiratori Y."/>
            <person name="Senoo K."/>
        </authorList>
    </citation>
    <scope>NUCLEOTIDE SEQUENCE [LARGE SCALE GENOMIC DNA]</scope>
    <source>
        <strain evidence="4">Red736</strain>
    </source>
</reference>
<evidence type="ECO:0000313" key="2">
    <source>
        <dbReference type="EMBL" id="GFO62594.1"/>
    </source>
</evidence>
<evidence type="ECO:0000259" key="1">
    <source>
        <dbReference type="PROSITE" id="PS51379"/>
    </source>
</evidence>
<feature type="domain" description="4Fe-4S ferredoxin-type" evidence="1">
    <location>
        <begin position="195"/>
        <end position="230"/>
    </location>
</feature>
<dbReference type="PROSITE" id="PS51379">
    <property type="entry name" value="4FE4S_FER_2"/>
    <property type="match status" value="1"/>
</dbReference>
<dbReference type="Proteomes" id="UP000831485">
    <property type="component" value="Chromosome"/>
</dbReference>
<evidence type="ECO:0000313" key="4">
    <source>
        <dbReference type="Proteomes" id="UP000568888"/>
    </source>
</evidence>
<gene>
    <name evidence="2" type="ORF">GMPD_05130</name>
    <name evidence="3" type="ORF">M1B72_20660</name>
</gene>
<accession>A0A6V8MRT9</accession>
<reference evidence="2" key="2">
    <citation type="journal article" date="2021" name="Int. J. Syst. Evol. Microbiol.">
        <title>Geomonas silvestris sp. nov., Geomonas paludis sp. nov. and Geomonas limicola sp. nov., isolated from terrestrial environments, and emended description of the genus Geomonas.</title>
        <authorList>
            <person name="Itoh H."/>
            <person name="Xu Z."/>
            <person name="Masuda Y."/>
            <person name="Ushijima N."/>
            <person name="Hayakawa C."/>
            <person name="Shiratori Y."/>
            <person name="Senoo K."/>
        </authorList>
    </citation>
    <scope>NUCLEOTIDE SEQUENCE</scope>
    <source>
        <strain evidence="2">Red736</strain>
    </source>
</reference>
<dbReference type="InterPro" id="IPR017896">
    <property type="entry name" value="4Fe4S_Fe-S-bd"/>
</dbReference>
<dbReference type="EMBL" id="CP096574">
    <property type="protein sequence ID" value="UPU35824.1"/>
    <property type="molecule type" value="Genomic_DNA"/>
</dbReference>
<proteinExistence type="predicted"/>
<dbReference type="Proteomes" id="UP000568888">
    <property type="component" value="Unassembled WGS sequence"/>
</dbReference>
<organism evidence="2 4">
    <name type="scientific">Geomonas paludis</name>
    <dbReference type="NCBI Taxonomy" id="2740185"/>
    <lineage>
        <taxon>Bacteria</taxon>
        <taxon>Pseudomonadati</taxon>
        <taxon>Thermodesulfobacteriota</taxon>
        <taxon>Desulfuromonadia</taxon>
        <taxon>Geobacterales</taxon>
        <taxon>Geobacteraceae</taxon>
        <taxon>Geomonas</taxon>
    </lineage>
</organism>